<dbReference type="Proteomes" id="UP000679992">
    <property type="component" value="Unassembled WGS sequence"/>
</dbReference>
<accession>A0ABQ4MIW8</accession>
<proteinExistence type="predicted"/>
<gene>
    <name evidence="1" type="ORF">J42TS3_49700</name>
</gene>
<evidence type="ECO:0000313" key="1">
    <source>
        <dbReference type="EMBL" id="GIP55935.1"/>
    </source>
</evidence>
<dbReference type="EMBL" id="BOSL01000026">
    <property type="protein sequence ID" value="GIP55935.1"/>
    <property type="molecule type" value="Genomic_DNA"/>
</dbReference>
<organism evidence="1 2">
    <name type="scientific">Paenibacillus vini</name>
    <dbReference type="NCBI Taxonomy" id="1476024"/>
    <lineage>
        <taxon>Bacteria</taxon>
        <taxon>Bacillati</taxon>
        <taxon>Bacillota</taxon>
        <taxon>Bacilli</taxon>
        <taxon>Bacillales</taxon>
        <taxon>Paenibacillaceae</taxon>
        <taxon>Paenibacillus</taxon>
    </lineage>
</organism>
<evidence type="ECO:0000313" key="2">
    <source>
        <dbReference type="Proteomes" id="UP000679992"/>
    </source>
</evidence>
<sequence>MDKRLIDIDKVVEYIEERMKSADNTEELWRLQCKLVDGHFDSDPIPLPTIKPGDKVRHEIHGYGTAHGLGNENILVAFNTLQHALIVPAKEVEVVE</sequence>
<dbReference type="RefSeq" id="WP_213656683.1">
    <property type="nucleotide sequence ID" value="NZ_BOSL01000026.1"/>
</dbReference>
<name>A0ABQ4MIW8_9BACL</name>
<comment type="caution">
    <text evidence="1">The sequence shown here is derived from an EMBL/GenBank/DDBJ whole genome shotgun (WGS) entry which is preliminary data.</text>
</comment>
<keyword evidence="2" id="KW-1185">Reference proteome</keyword>
<protein>
    <submittedName>
        <fullName evidence="1">Uncharacterized protein</fullName>
    </submittedName>
</protein>
<reference evidence="1 2" key="1">
    <citation type="submission" date="2021-03" db="EMBL/GenBank/DDBJ databases">
        <title>Antimicrobial resistance genes in bacteria isolated from Japanese honey, and their potential for conferring macrolide and lincosamide resistance in the American foulbrood pathogen Paenibacillus larvae.</title>
        <authorList>
            <person name="Okamoto M."/>
            <person name="Kumagai M."/>
            <person name="Kanamori H."/>
            <person name="Takamatsu D."/>
        </authorList>
    </citation>
    <scope>NUCLEOTIDE SEQUENCE [LARGE SCALE GENOMIC DNA]</scope>
    <source>
        <strain evidence="1 2">J42TS3</strain>
    </source>
</reference>